<dbReference type="EMBL" id="NJBO01000017">
    <property type="protein sequence ID" value="TKJ40561.1"/>
    <property type="molecule type" value="Genomic_DNA"/>
</dbReference>
<dbReference type="AlphaFoldDB" id="A0A532V039"/>
<protein>
    <submittedName>
        <fullName evidence="1">Uncharacterized protein</fullName>
    </submittedName>
</protein>
<gene>
    <name evidence="1" type="ORF">CEE36_09235</name>
</gene>
<sequence length="89" mass="10407">MTWPASMIWQPLSGVSSWRLHCLVWERILEIGCGTVYLRDQIALPERSVIGLGISKWMLREVRKRLVRKNKRASLVLADYYHLTIRLTA</sequence>
<organism evidence="1 2">
    <name type="scientific">candidate division TA06 bacterium B3_TA06</name>
    <dbReference type="NCBI Taxonomy" id="2012487"/>
    <lineage>
        <taxon>Bacteria</taxon>
        <taxon>Bacteria division TA06</taxon>
    </lineage>
</organism>
<accession>A0A532V039</accession>
<proteinExistence type="predicted"/>
<name>A0A532V039_UNCT6</name>
<reference evidence="1 2" key="1">
    <citation type="submission" date="2017-06" db="EMBL/GenBank/DDBJ databases">
        <title>Novel microbial phyla capable of carbon fixation and sulfur reduction in deep-sea sediments.</title>
        <authorList>
            <person name="Huang J."/>
            <person name="Baker B."/>
            <person name="Wang Y."/>
        </authorList>
    </citation>
    <scope>NUCLEOTIDE SEQUENCE [LARGE SCALE GENOMIC DNA]</scope>
    <source>
        <strain evidence="1">B3_TA06</strain>
    </source>
</reference>
<evidence type="ECO:0000313" key="1">
    <source>
        <dbReference type="EMBL" id="TKJ40561.1"/>
    </source>
</evidence>
<comment type="caution">
    <text evidence="1">The sequence shown here is derived from an EMBL/GenBank/DDBJ whole genome shotgun (WGS) entry which is preliminary data.</text>
</comment>
<dbReference type="SUPFAM" id="SSF53335">
    <property type="entry name" value="S-adenosyl-L-methionine-dependent methyltransferases"/>
    <property type="match status" value="1"/>
</dbReference>
<dbReference type="Gene3D" id="3.40.50.150">
    <property type="entry name" value="Vaccinia Virus protein VP39"/>
    <property type="match status" value="1"/>
</dbReference>
<dbReference type="InterPro" id="IPR029063">
    <property type="entry name" value="SAM-dependent_MTases_sf"/>
</dbReference>
<evidence type="ECO:0000313" key="2">
    <source>
        <dbReference type="Proteomes" id="UP000317778"/>
    </source>
</evidence>
<dbReference type="Proteomes" id="UP000317778">
    <property type="component" value="Unassembled WGS sequence"/>
</dbReference>